<accession>A0A066YNQ5</accession>
<dbReference type="Gene3D" id="2.130.10.10">
    <property type="entry name" value="YVTN repeat-like/Quinoprotein amine dehydrogenase"/>
    <property type="match status" value="1"/>
</dbReference>
<dbReference type="SUPFAM" id="SSF50978">
    <property type="entry name" value="WD40 repeat-like"/>
    <property type="match status" value="1"/>
</dbReference>
<keyword evidence="3" id="KW-1185">Reference proteome</keyword>
<dbReference type="InterPro" id="IPR036322">
    <property type="entry name" value="WD40_repeat_dom_sf"/>
</dbReference>
<dbReference type="HOGENOM" id="CLU_535045_0_0_11"/>
<name>A0A066YNQ5_9ACTN</name>
<dbReference type="InterPro" id="IPR015943">
    <property type="entry name" value="WD40/YVTN_repeat-like_dom_sf"/>
</dbReference>
<proteinExistence type="predicted"/>
<sequence length="509" mass="53771">MPGMSQLTPADRALTDPRFLVTADPAEVLTLLPSAAAPEARVAAAVYRVSAGVHGSADPAARRQLLALDAARFGQHRLSDRLAAVALPAAPAAWRVVWATSTAAHPALVATDAPDLPPSRPAPAETAATTVDGRPRTLRCDPVSGLRLDEEPLPGLAPDTVLPLTVEGRPHALAADEKRAALWDLTSHQLASEYLPFGDDDLTGWAVTELDGQPHLLAGSFGGTLALFRLPGGKLRASARSEYRELRLLVPFALHGRPHALVAGCDPYVGERLERAELWSLAPLRPVDHLLIDTSAVLPVAVDGRELLRTGGGQLWDFAELPPVQRLLGHREAVRALAVTTLDGRPVVLSGGDDQSLRLRDLATGALLGSPLATVHPSGDWTGIVSLTCIEADGRPYAVTGHTDSYLNTSVRTWDLTTRTEAPLTELPPGEDDFTPVDEDPPITATDLLHGRSALVAATGSRVQIHPADAPDLALAQLAFPARVTALALTPSGRLLVAFGPDLALLDPR</sequence>
<dbReference type="Proteomes" id="UP000027178">
    <property type="component" value="Unassembled WGS sequence"/>
</dbReference>
<dbReference type="EMBL" id="JNBY01000134">
    <property type="protein sequence ID" value="KDN81599.1"/>
    <property type="molecule type" value="Genomic_DNA"/>
</dbReference>
<reference evidence="2 3" key="1">
    <citation type="submission" date="2014-05" db="EMBL/GenBank/DDBJ databases">
        <title>Draft Genome Sequence of Kitasatospora cheerisanensis KCTC 2395.</title>
        <authorList>
            <person name="Nam D.H."/>
        </authorList>
    </citation>
    <scope>NUCLEOTIDE SEQUENCE [LARGE SCALE GENOMIC DNA]</scope>
    <source>
        <strain evidence="2 3">KCTC 2395</strain>
    </source>
</reference>
<evidence type="ECO:0000313" key="3">
    <source>
        <dbReference type="Proteomes" id="UP000027178"/>
    </source>
</evidence>
<dbReference type="eggNOG" id="COG2319">
    <property type="taxonomic scope" value="Bacteria"/>
</dbReference>
<evidence type="ECO:0000256" key="1">
    <source>
        <dbReference type="SAM" id="MobiDB-lite"/>
    </source>
</evidence>
<gene>
    <name evidence="2" type="ORF">KCH_66420</name>
</gene>
<dbReference type="PATRIC" id="fig|1348663.4.peg.6426"/>
<evidence type="ECO:0000313" key="2">
    <source>
        <dbReference type="EMBL" id="KDN81599.1"/>
    </source>
</evidence>
<feature type="region of interest" description="Disordered" evidence="1">
    <location>
        <begin position="110"/>
        <end position="136"/>
    </location>
</feature>
<protein>
    <submittedName>
        <fullName evidence="2">Uncharacterized protein</fullName>
    </submittedName>
</protein>
<organism evidence="2 3">
    <name type="scientific">Kitasatospora cheerisanensis KCTC 2395</name>
    <dbReference type="NCBI Taxonomy" id="1348663"/>
    <lineage>
        <taxon>Bacteria</taxon>
        <taxon>Bacillati</taxon>
        <taxon>Actinomycetota</taxon>
        <taxon>Actinomycetes</taxon>
        <taxon>Kitasatosporales</taxon>
        <taxon>Streptomycetaceae</taxon>
        <taxon>Kitasatospora</taxon>
    </lineage>
</organism>
<comment type="caution">
    <text evidence="2">The sequence shown here is derived from an EMBL/GenBank/DDBJ whole genome shotgun (WGS) entry which is preliminary data.</text>
</comment>
<dbReference type="AlphaFoldDB" id="A0A066YNQ5"/>